<dbReference type="Proteomes" id="UP001222800">
    <property type="component" value="Chromosome"/>
</dbReference>
<name>A0ABY8EGD1_9FIRM</name>
<sequence length="84" mass="9739">MRASTQKNAPIRKIMNLIPGQIYRISIKHSNSYDLTDRAGRKNIKKKMKFIVETENLYVFENLLGLRECFAKNTPKGELEIKLA</sequence>
<keyword evidence="2" id="KW-1185">Reference proteome</keyword>
<gene>
    <name evidence="1" type="ORF">P4S50_07895</name>
</gene>
<evidence type="ECO:0000313" key="2">
    <source>
        <dbReference type="Proteomes" id="UP001222800"/>
    </source>
</evidence>
<organism evidence="1 2">
    <name type="scientific">Tepidibacter hydrothermalis</name>
    <dbReference type="NCBI Taxonomy" id="3036126"/>
    <lineage>
        <taxon>Bacteria</taxon>
        <taxon>Bacillati</taxon>
        <taxon>Bacillota</taxon>
        <taxon>Clostridia</taxon>
        <taxon>Peptostreptococcales</taxon>
        <taxon>Peptostreptococcaceae</taxon>
        <taxon>Tepidibacter</taxon>
    </lineage>
</organism>
<dbReference type="EMBL" id="CP120733">
    <property type="protein sequence ID" value="WFD11988.1"/>
    <property type="molecule type" value="Genomic_DNA"/>
</dbReference>
<evidence type="ECO:0000313" key="1">
    <source>
        <dbReference type="EMBL" id="WFD11988.1"/>
    </source>
</evidence>
<protein>
    <submittedName>
        <fullName evidence="1">Uncharacterized protein</fullName>
    </submittedName>
</protein>
<proteinExistence type="predicted"/>
<reference evidence="1 2" key="1">
    <citation type="submission" date="2023-03" db="EMBL/GenBank/DDBJ databases">
        <title>Complete genome sequence of Tepidibacter sp. SWIR-1, isolated from a deep-sea hydrothermal vent.</title>
        <authorList>
            <person name="Li X."/>
        </authorList>
    </citation>
    <scope>NUCLEOTIDE SEQUENCE [LARGE SCALE GENOMIC DNA]</scope>
    <source>
        <strain evidence="1 2">SWIR-1</strain>
    </source>
</reference>
<accession>A0ABY8EGD1</accession>
<dbReference type="RefSeq" id="WP_277734226.1">
    <property type="nucleotide sequence ID" value="NZ_CP120733.1"/>
</dbReference>